<protein>
    <submittedName>
        <fullName evidence="7">Sugar O-acyltransferase (Sialic acid O-acetyltransferase NeuD family)</fullName>
    </submittedName>
</protein>
<dbReference type="InterPro" id="IPR001451">
    <property type="entry name" value="Hexapep"/>
</dbReference>
<dbReference type="CDD" id="cd03360">
    <property type="entry name" value="LbH_AT_putative"/>
    <property type="match status" value="1"/>
</dbReference>
<comment type="similarity">
    <text evidence="1">Belongs to the transferase hexapeptide repeat family.</text>
</comment>
<dbReference type="Pfam" id="PF17836">
    <property type="entry name" value="PglD_N"/>
    <property type="match status" value="1"/>
</dbReference>
<dbReference type="PANTHER" id="PTHR43300">
    <property type="entry name" value="ACETYLTRANSFERASE"/>
    <property type="match status" value="1"/>
</dbReference>
<dbReference type="InterPro" id="IPR020019">
    <property type="entry name" value="AcTrfase_PglD-like"/>
</dbReference>
<proteinExistence type="inferred from homology"/>
<dbReference type="InterPro" id="IPR018357">
    <property type="entry name" value="Hexapep_transf_CS"/>
</dbReference>
<dbReference type="Pfam" id="PF00132">
    <property type="entry name" value="Hexapep"/>
    <property type="match status" value="1"/>
</dbReference>
<dbReference type="Proteomes" id="UP000245535">
    <property type="component" value="Unassembled WGS sequence"/>
</dbReference>
<comment type="caution">
    <text evidence="7">The sequence shown here is derived from an EMBL/GenBank/DDBJ whole genome shotgun (WGS) entry which is preliminary data.</text>
</comment>
<evidence type="ECO:0000256" key="2">
    <source>
        <dbReference type="ARBA" id="ARBA00022679"/>
    </source>
</evidence>
<dbReference type="PANTHER" id="PTHR43300:SF7">
    <property type="entry name" value="UDP-N-ACETYLBACILLOSAMINE N-ACETYLTRANSFERASE"/>
    <property type="match status" value="1"/>
</dbReference>
<evidence type="ECO:0000259" key="6">
    <source>
        <dbReference type="Pfam" id="PF17836"/>
    </source>
</evidence>
<keyword evidence="2 7" id="KW-0808">Transferase</keyword>
<keyword evidence="8" id="KW-1185">Reference proteome</keyword>
<accession>A0A315ZFS5</accession>
<dbReference type="OrthoDB" id="9794407at2"/>
<dbReference type="InterPro" id="IPR011004">
    <property type="entry name" value="Trimer_LpxA-like_sf"/>
</dbReference>
<dbReference type="Gene3D" id="3.40.50.20">
    <property type="match status" value="1"/>
</dbReference>
<sequence length="210" mass="21805">MENPVIIFGATGLGKVALDIFNSQDVLIFGMLDDDKETHGLTVGEVSILGKTNDDGFLKYIGKKAEAFVAIEDPKQRKAIVTMLNDRRKVMPVNAVHKDASVSSMAFLGHGNMVNAGAVVGAESKVPNHCILNAGVVLEADVELGDFVQIGARAVLQTGVVVGEGAVIGAGAIISRGVKIGKGAQVGPNSLVLQDVEDNTTVFGSPAQVV</sequence>
<dbReference type="EMBL" id="QGDO01000001">
    <property type="protein sequence ID" value="PWJ43990.1"/>
    <property type="molecule type" value="Genomic_DNA"/>
</dbReference>
<organism evidence="7 8">
    <name type="scientific">Sediminitomix flava</name>
    <dbReference type="NCBI Taxonomy" id="379075"/>
    <lineage>
        <taxon>Bacteria</taxon>
        <taxon>Pseudomonadati</taxon>
        <taxon>Bacteroidota</taxon>
        <taxon>Cytophagia</taxon>
        <taxon>Cytophagales</taxon>
        <taxon>Flammeovirgaceae</taxon>
        <taxon>Sediminitomix</taxon>
    </lineage>
</organism>
<feature type="binding site" evidence="5">
    <location>
        <begin position="33"/>
        <end position="34"/>
    </location>
    <ligand>
        <name>substrate</name>
    </ligand>
</feature>
<dbReference type="AlphaFoldDB" id="A0A315ZFS5"/>
<evidence type="ECO:0000256" key="4">
    <source>
        <dbReference type="ARBA" id="ARBA00023315"/>
    </source>
</evidence>
<dbReference type="NCBIfam" id="TIGR03570">
    <property type="entry name" value="NeuD_NnaD"/>
    <property type="match status" value="1"/>
</dbReference>
<evidence type="ECO:0000313" key="8">
    <source>
        <dbReference type="Proteomes" id="UP000245535"/>
    </source>
</evidence>
<feature type="domain" description="PglD N-terminal" evidence="6">
    <location>
        <begin position="5"/>
        <end position="84"/>
    </location>
</feature>
<evidence type="ECO:0000256" key="5">
    <source>
        <dbReference type="PIRSR" id="PIRSR620019-2"/>
    </source>
</evidence>
<dbReference type="GO" id="GO:0016746">
    <property type="term" value="F:acyltransferase activity"/>
    <property type="evidence" value="ECO:0007669"/>
    <property type="project" value="UniProtKB-KW"/>
</dbReference>
<dbReference type="PROSITE" id="PS00101">
    <property type="entry name" value="HEXAPEP_TRANSFERASES"/>
    <property type="match status" value="1"/>
</dbReference>
<evidence type="ECO:0000256" key="3">
    <source>
        <dbReference type="ARBA" id="ARBA00022737"/>
    </source>
</evidence>
<dbReference type="Gene3D" id="2.160.10.10">
    <property type="entry name" value="Hexapeptide repeat proteins"/>
    <property type="match status" value="1"/>
</dbReference>
<gene>
    <name evidence="7" type="ORF">BC781_101340</name>
</gene>
<dbReference type="RefSeq" id="WP_109615514.1">
    <property type="nucleotide sequence ID" value="NZ_QGDO01000001.1"/>
</dbReference>
<evidence type="ECO:0000313" key="7">
    <source>
        <dbReference type="EMBL" id="PWJ43990.1"/>
    </source>
</evidence>
<evidence type="ECO:0000256" key="1">
    <source>
        <dbReference type="ARBA" id="ARBA00007274"/>
    </source>
</evidence>
<dbReference type="InterPro" id="IPR041561">
    <property type="entry name" value="PglD_N"/>
</dbReference>
<name>A0A315ZFS5_SEDFL</name>
<reference evidence="7 8" key="1">
    <citation type="submission" date="2018-03" db="EMBL/GenBank/DDBJ databases">
        <title>Genomic Encyclopedia of Archaeal and Bacterial Type Strains, Phase II (KMG-II): from individual species to whole genera.</title>
        <authorList>
            <person name="Goeker M."/>
        </authorList>
    </citation>
    <scope>NUCLEOTIDE SEQUENCE [LARGE SCALE GENOMIC DNA]</scope>
    <source>
        <strain evidence="7 8">DSM 28229</strain>
    </source>
</reference>
<dbReference type="SUPFAM" id="SSF51161">
    <property type="entry name" value="Trimeric LpxA-like enzymes"/>
    <property type="match status" value="1"/>
</dbReference>
<keyword evidence="4 7" id="KW-0012">Acyltransferase</keyword>
<keyword evidence="3" id="KW-0677">Repeat</keyword>
<dbReference type="InterPro" id="IPR050179">
    <property type="entry name" value="Trans_hexapeptide_repeat"/>
</dbReference>